<feature type="non-terminal residue" evidence="2">
    <location>
        <position position="136"/>
    </location>
</feature>
<evidence type="ECO:0000256" key="1">
    <source>
        <dbReference type="SAM" id="MobiDB-lite"/>
    </source>
</evidence>
<feature type="region of interest" description="Disordered" evidence="1">
    <location>
        <begin position="108"/>
        <end position="136"/>
    </location>
</feature>
<evidence type="ECO:0000313" key="2">
    <source>
        <dbReference type="EMBL" id="BAS05562.1"/>
    </source>
</evidence>
<protein>
    <submittedName>
        <fullName evidence="2">Cytotoxin-associated protein A</fullName>
    </submittedName>
</protein>
<proteinExistence type="predicted"/>
<feature type="non-terminal residue" evidence="2">
    <location>
        <position position="1"/>
    </location>
</feature>
<accession>A0A0K2QSK6</accession>
<sequence>LTDKLFGESNNNGLPIYAQPIYAQFGQTTAREAPIPAQSIYTQVGQTVSAEIALFTQAASKVNAKIDRLNKIASTSNGVGGFIGASASASPEPIYATVDCDEANPARFSPTRYAGDDDLSSVGLTREPELTDLIGD</sequence>
<dbReference type="EMBL" id="LC068047">
    <property type="protein sequence ID" value="BAS05562.1"/>
    <property type="molecule type" value="Genomic_DNA"/>
</dbReference>
<gene>
    <name evidence="2" type="primary">cagA</name>
</gene>
<organism evidence="2">
    <name type="scientific">Helicobacter pylori</name>
    <name type="common">Campylobacter pylori</name>
    <dbReference type="NCBI Taxonomy" id="210"/>
    <lineage>
        <taxon>Bacteria</taxon>
        <taxon>Pseudomonadati</taxon>
        <taxon>Campylobacterota</taxon>
        <taxon>Epsilonproteobacteria</taxon>
        <taxon>Campylobacterales</taxon>
        <taxon>Helicobacteraceae</taxon>
        <taxon>Helicobacter</taxon>
    </lineage>
</organism>
<name>A0A0K2QSK6_HELPX</name>
<dbReference type="AlphaFoldDB" id="A0A0K2QSK6"/>
<reference evidence="2" key="1">
    <citation type="submission" date="2015-07" db="EMBL/GenBank/DDBJ databases">
        <title>MeaNS - Measles Nucleotide Surveillance Program.</title>
        <authorList>
            <person name="Tran T."/>
            <person name="Druce J."/>
        </authorList>
    </citation>
    <scope>NUCLEOTIDE SEQUENCE</scope>
    <source>
        <strain evidence="2">BH081</strain>
    </source>
</reference>